<dbReference type="EMBL" id="CP003200">
    <property type="protein sequence ID" value="AEW61746.1"/>
    <property type="molecule type" value="Genomic_DNA"/>
</dbReference>
<proteinExistence type="predicted"/>
<dbReference type="PATRIC" id="fig|1125630.4.peg.2969"/>
<sequence>MNKINYQIKYIEYLLRKCRTILTNDISFHADRLREISGTYPDLLNPVTLNEKICHRILFIHNPFYTLLADKLLVRQYVEKRTNLIKLIPLVGVYNRVDDIDFDKLPSKFVLKCNHDSGSAVICTDKTNIDPAKVKSKLKLSLKKNMYYTTREWQYKNIPPVILCEMYLDLFSSKHQNITPEMIRIHCFHGVACFIEADFTDSDGNEFINVYDRAWNLQPFQMEYPNTPLPVDEPESFHKSVIAAQDLAKEIDYCRVDLMLKGDDIYFSEITLSPKRGKLKITPSIWDAKLGSMWDLSLAKTGSIEPVYSCP</sequence>
<dbReference type="Pfam" id="PF14305">
    <property type="entry name" value="ATPgrasp_TupA"/>
    <property type="match status" value="1"/>
</dbReference>
<dbReference type="STRING" id="1125630.KPHS_30480"/>
<dbReference type="InterPro" id="IPR029465">
    <property type="entry name" value="ATPgrasp_TupA"/>
</dbReference>
<evidence type="ECO:0000313" key="2">
    <source>
        <dbReference type="Proteomes" id="UP000007841"/>
    </source>
</evidence>
<dbReference type="HOGENOM" id="CLU_056705_0_0_6"/>
<protein>
    <submittedName>
        <fullName evidence="1">Glycosyltransferase</fullName>
    </submittedName>
</protein>
<dbReference type="RefSeq" id="YP_005227348.1">
    <property type="nucleotide sequence ID" value="NC_016845.1"/>
</dbReference>
<dbReference type="AlphaFoldDB" id="A0A0H3GUN2"/>
<dbReference type="RefSeq" id="WP_004200180.1">
    <property type="nucleotide sequence ID" value="NC_016845.1"/>
</dbReference>
<keyword evidence="2" id="KW-1185">Reference proteome</keyword>
<evidence type="ECO:0000313" key="1">
    <source>
        <dbReference type="EMBL" id="AEW61746.1"/>
    </source>
</evidence>
<accession>A0A0H3GUN2</accession>
<gene>
    <name evidence="1" type="ordered locus">KPHS_30480</name>
</gene>
<organism evidence="1 2">
    <name type="scientific">Klebsiella pneumoniae subsp. pneumoniae (strain HS11286)</name>
    <dbReference type="NCBI Taxonomy" id="1125630"/>
    <lineage>
        <taxon>Bacteria</taxon>
        <taxon>Pseudomonadati</taxon>
        <taxon>Pseudomonadota</taxon>
        <taxon>Gammaproteobacteria</taxon>
        <taxon>Enterobacterales</taxon>
        <taxon>Enterobacteriaceae</taxon>
        <taxon>Klebsiella/Raoultella group</taxon>
        <taxon>Klebsiella</taxon>
        <taxon>Klebsiella pneumoniae complex</taxon>
    </lineage>
</organism>
<dbReference type="KEGG" id="kpm:KPHS_30480"/>
<reference evidence="1 2" key="1">
    <citation type="journal article" date="2012" name="J. Bacteriol.">
        <title>Complete genome sequence of Klebsiella pneumoniae subsp. pneumoniae HS11286, a multidrug-resistant strain isolated from human sputum.</title>
        <authorList>
            <person name="Liu P."/>
            <person name="Li P."/>
            <person name="Jiang X."/>
            <person name="Bi D."/>
            <person name="Xie Y."/>
            <person name="Tai C."/>
            <person name="Deng Z."/>
            <person name="Rajakumar K."/>
            <person name="Ou H.Y."/>
        </authorList>
    </citation>
    <scope>NUCLEOTIDE SEQUENCE [LARGE SCALE GENOMIC DNA]</scope>
    <source>
        <strain evidence="1 2">HS11286</strain>
    </source>
</reference>
<dbReference type="GeneID" id="11848069"/>
<name>A0A0H3GUN2_KLEPH</name>
<dbReference type="Proteomes" id="UP000007841">
    <property type="component" value="Chromosome"/>
</dbReference>